<dbReference type="Pfam" id="PF18139">
    <property type="entry name" value="LSDAT_euk"/>
    <property type="match status" value="1"/>
</dbReference>
<dbReference type="GO" id="GO:0099604">
    <property type="term" value="F:ligand-gated calcium channel activity"/>
    <property type="evidence" value="ECO:0007669"/>
    <property type="project" value="TreeGrafter"/>
</dbReference>
<gene>
    <name evidence="2" type="ORF">OCTVUL_1B017795</name>
</gene>
<accession>A0AA36FIF3</accession>
<dbReference type="PANTHER" id="PTHR13800">
    <property type="entry name" value="TRANSIENT RECEPTOR POTENTIAL CATION CHANNEL, SUBFAMILY M, MEMBER 6"/>
    <property type="match status" value="1"/>
</dbReference>
<dbReference type="Proteomes" id="UP001162480">
    <property type="component" value="Chromosome 17"/>
</dbReference>
<organism evidence="2 3">
    <name type="scientific">Octopus vulgaris</name>
    <name type="common">Common octopus</name>
    <dbReference type="NCBI Taxonomy" id="6645"/>
    <lineage>
        <taxon>Eukaryota</taxon>
        <taxon>Metazoa</taxon>
        <taxon>Spiralia</taxon>
        <taxon>Lophotrochozoa</taxon>
        <taxon>Mollusca</taxon>
        <taxon>Cephalopoda</taxon>
        <taxon>Coleoidea</taxon>
        <taxon>Octopodiformes</taxon>
        <taxon>Octopoda</taxon>
        <taxon>Incirrata</taxon>
        <taxon>Octopodidae</taxon>
        <taxon>Octopus</taxon>
    </lineage>
</organism>
<sequence length="254" mass="28648">MSAWIISTGLHTGIEKHIGKTINSVGYRVVTIGIAPWNCVQNKESLVNKGSWPAKYEIKDDTDSTTSALDPNHSHFILVDDGTQETSGVEMEFRKMFENTITDLNIPETGFKVPAVAVMVGGELETLKSVSDSISRNIPVIIVKGTGQAADIMAYAYERVFGKLKEFMDLGSLQKLKTDIREKITEEFEGWNIKQINKLDNVMLFALKEGKTDIVELFLEYKINLKELLTETHIKTLFNMRSPENCQIWKISEQ</sequence>
<dbReference type="PANTHER" id="PTHR13800:SF12">
    <property type="entry name" value="TRANSIENT RECEPTOR POTENTIAL CATION CHANNEL SUBFAMILY M MEMBER-LIKE 2"/>
    <property type="match status" value="1"/>
</dbReference>
<reference evidence="2" key="1">
    <citation type="submission" date="2023-08" db="EMBL/GenBank/DDBJ databases">
        <authorList>
            <person name="Alioto T."/>
            <person name="Alioto T."/>
            <person name="Gomez Garrido J."/>
        </authorList>
    </citation>
    <scope>NUCLEOTIDE SEQUENCE</scope>
</reference>
<dbReference type="InterPro" id="IPR041491">
    <property type="entry name" value="TRPM_SLOG"/>
</dbReference>
<dbReference type="InterPro" id="IPR050927">
    <property type="entry name" value="TRPM"/>
</dbReference>
<protein>
    <recommendedName>
        <fullName evidence="1">TRPM SLOG domain-containing protein</fullName>
    </recommendedName>
</protein>
<name>A0AA36FIF3_OCTVU</name>
<evidence type="ECO:0000259" key="1">
    <source>
        <dbReference type="Pfam" id="PF18139"/>
    </source>
</evidence>
<feature type="domain" description="TRPM SLOG" evidence="1">
    <location>
        <begin position="2"/>
        <end position="198"/>
    </location>
</feature>
<proteinExistence type="predicted"/>
<keyword evidence="3" id="KW-1185">Reference proteome</keyword>
<dbReference type="GO" id="GO:0005886">
    <property type="term" value="C:plasma membrane"/>
    <property type="evidence" value="ECO:0007669"/>
    <property type="project" value="TreeGrafter"/>
</dbReference>
<dbReference type="AlphaFoldDB" id="A0AA36FIF3"/>
<dbReference type="EMBL" id="OX597830">
    <property type="protein sequence ID" value="CAI9735458.1"/>
    <property type="molecule type" value="Genomic_DNA"/>
</dbReference>
<evidence type="ECO:0000313" key="2">
    <source>
        <dbReference type="EMBL" id="CAI9735458.1"/>
    </source>
</evidence>
<evidence type="ECO:0000313" key="3">
    <source>
        <dbReference type="Proteomes" id="UP001162480"/>
    </source>
</evidence>